<evidence type="ECO:0000313" key="3">
    <source>
        <dbReference type="Proteomes" id="UP001203880"/>
    </source>
</evidence>
<evidence type="ECO:0000313" key="2">
    <source>
        <dbReference type="EMBL" id="MCL6284716.1"/>
    </source>
</evidence>
<keyword evidence="1" id="KW-0732">Signal</keyword>
<protein>
    <submittedName>
        <fullName evidence="2">Uncharacterized protein</fullName>
    </submittedName>
</protein>
<gene>
    <name evidence="2" type="ORF">M3P21_14360</name>
</gene>
<comment type="caution">
    <text evidence="2">The sequence shown here is derived from an EMBL/GenBank/DDBJ whole genome shotgun (WGS) entry which is preliminary data.</text>
</comment>
<evidence type="ECO:0000256" key="1">
    <source>
        <dbReference type="SAM" id="SignalP"/>
    </source>
</evidence>
<dbReference type="Proteomes" id="UP001203880">
    <property type="component" value="Unassembled WGS sequence"/>
</dbReference>
<keyword evidence="3" id="KW-1185">Reference proteome</keyword>
<proteinExistence type="predicted"/>
<feature type="signal peptide" evidence="1">
    <location>
        <begin position="1"/>
        <end position="24"/>
    </location>
</feature>
<reference evidence="2" key="1">
    <citation type="submission" date="2022-05" db="EMBL/GenBank/DDBJ databases">
        <authorList>
            <person name="Park J.-S."/>
        </authorList>
    </citation>
    <scope>NUCLEOTIDE SEQUENCE</scope>
    <source>
        <strain evidence="2">2012CJ41-6</strain>
    </source>
</reference>
<organism evidence="2 3">
    <name type="scientific">Ruegeria spongiae</name>
    <dbReference type="NCBI Taxonomy" id="2942209"/>
    <lineage>
        <taxon>Bacteria</taxon>
        <taxon>Pseudomonadati</taxon>
        <taxon>Pseudomonadota</taxon>
        <taxon>Alphaproteobacteria</taxon>
        <taxon>Rhodobacterales</taxon>
        <taxon>Roseobacteraceae</taxon>
        <taxon>Ruegeria</taxon>
    </lineage>
</organism>
<dbReference type="RefSeq" id="WP_249710838.1">
    <property type="nucleotide sequence ID" value="NZ_JAMFMB010000018.1"/>
</dbReference>
<dbReference type="EMBL" id="JAMFMB010000018">
    <property type="protein sequence ID" value="MCL6284716.1"/>
    <property type="molecule type" value="Genomic_DNA"/>
</dbReference>
<feature type="chain" id="PRO_5045484086" evidence="1">
    <location>
        <begin position="25"/>
        <end position="115"/>
    </location>
</feature>
<accession>A0ABT0Q4C4</accession>
<sequence length="115" mass="12766">MKFNNRFGMAFVLSGLVISGAVNAAPTGQQICKKMISDGRGGGMSQSDCMCSYRVADAVLDDDVKALLFDSWYNGTNNMDAIEKLPRRNRIKKQFRPWSGLSRKTALGRLKVDWA</sequence>
<name>A0ABT0Q4C4_9RHOB</name>